<dbReference type="SUPFAM" id="SSF46955">
    <property type="entry name" value="Putative DNA-binding domain"/>
    <property type="match status" value="1"/>
</dbReference>
<proteinExistence type="predicted"/>
<name>A0A841RFE6_9SPIO</name>
<dbReference type="Proteomes" id="UP000587760">
    <property type="component" value="Unassembled WGS sequence"/>
</dbReference>
<dbReference type="GO" id="GO:0003677">
    <property type="term" value="F:DNA binding"/>
    <property type="evidence" value="ECO:0007669"/>
    <property type="project" value="InterPro"/>
</dbReference>
<reference evidence="2 3" key="1">
    <citation type="submission" date="2020-08" db="EMBL/GenBank/DDBJ databases">
        <title>Genomic Encyclopedia of Type Strains, Phase IV (KMG-IV): sequencing the most valuable type-strain genomes for metagenomic binning, comparative biology and taxonomic classification.</title>
        <authorList>
            <person name="Goeker M."/>
        </authorList>
    </citation>
    <scope>NUCLEOTIDE SEQUENCE [LARGE SCALE GENOMIC DNA]</scope>
    <source>
        <strain evidence="2 3">DSM 2461</strain>
    </source>
</reference>
<comment type="caution">
    <text evidence="2">The sequence shown here is derived from an EMBL/GenBank/DDBJ whole genome shotgun (WGS) entry which is preliminary data.</text>
</comment>
<dbReference type="InterPro" id="IPR041657">
    <property type="entry name" value="HTH_17"/>
</dbReference>
<gene>
    <name evidence="2" type="ORF">HNR50_003219</name>
</gene>
<dbReference type="InterPro" id="IPR009061">
    <property type="entry name" value="DNA-bd_dom_put_sf"/>
</dbReference>
<dbReference type="InterPro" id="IPR010093">
    <property type="entry name" value="SinI_DNA-bd"/>
</dbReference>
<evidence type="ECO:0000313" key="3">
    <source>
        <dbReference type="Proteomes" id="UP000587760"/>
    </source>
</evidence>
<dbReference type="Pfam" id="PF12728">
    <property type="entry name" value="HTH_17"/>
    <property type="match status" value="1"/>
</dbReference>
<sequence>MNEYKMEMTITCATGDADHFYNTVLMIAKGFEIGVVESKLGPILQNTPSTARASKPERPQKTNMDMKEAAAFLNLSKQTLYKYTSEATIPHFKVGNRTLFKVSELEEWLEDHRVKSHG</sequence>
<dbReference type="EMBL" id="JACHGJ010000006">
    <property type="protein sequence ID" value="MBB6481539.1"/>
    <property type="molecule type" value="Genomic_DNA"/>
</dbReference>
<evidence type="ECO:0000313" key="2">
    <source>
        <dbReference type="EMBL" id="MBB6481539.1"/>
    </source>
</evidence>
<protein>
    <submittedName>
        <fullName evidence="2">Excisionase family DNA binding protein</fullName>
    </submittedName>
</protein>
<dbReference type="RefSeq" id="WP_184747776.1">
    <property type="nucleotide sequence ID" value="NZ_JACHGJ010000006.1"/>
</dbReference>
<dbReference type="NCBIfam" id="TIGR01764">
    <property type="entry name" value="excise"/>
    <property type="match status" value="1"/>
</dbReference>
<dbReference type="AlphaFoldDB" id="A0A841RFE6"/>
<accession>A0A841RFE6</accession>
<evidence type="ECO:0000259" key="1">
    <source>
        <dbReference type="Pfam" id="PF12728"/>
    </source>
</evidence>
<keyword evidence="3" id="KW-1185">Reference proteome</keyword>
<feature type="domain" description="Helix-turn-helix" evidence="1">
    <location>
        <begin position="65"/>
        <end position="112"/>
    </location>
</feature>
<organism evidence="2 3">
    <name type="scientific">Spirochaeta isovalerica</name>
    <dbReference type="NCBI Taxonomy" id="150"/>
    <lineage>
        <taxon>Bacteria</taxon>
        <taxon>Pseudomonadati</taxon>
        <taxon>Spirochaetota</taxon>
        <taxon>Spirochaetia</taxon>
        <taxon>Spirochaetales</taxon>
        <taxon>Spirochaetaceae</taxon>
        <taxon>Spirochaeta</taxon>
    </lineage>
</organism>